<evidence type="ECO:0000259" key="7">
    <source>
        <dbReference type="Pfam" id="PF01490"/>
    </source>
</evidence>
<reference evidence="9" key="1">
    <citation type="submission" date="2017-02" db="UniProtKB">
        <authorList>
            <consortium name="WormBaseParasite"/>
        </authorList>
    </citation>
    <scope>IDENTIFICATION</scope>
</reference>
<feature type="transmembrane region" description="Helical" evidence="6">
    <location>
        <begin position="359"/>
        <end position="380"/>
    </location>
</feature>
<dbReference type="AlphaFoldDB" id="A0A0N5AEM6"/>
<dbReference type="WBParaSite" id="SMUV_0000269101-mRNA-1">
    <property type="protein sequence ID" value="SMUV_0000269101-mRNA-1"/>
    <property type="gene ID" value="SMUV_0000269101"/>
</dbReference>
<feature type="transmembrane region" description="Helical" evidence="6">
    <location>
        <begin position="53"/>
        <end position="74"/>
    </location>
</feature>
<keyword evidence="3 6" id="KW-0812">Transmembrane</keyword>
<evidence type="ECO:0000256" key="6">
    <source>
        <dbReference type="SAM" id="Phobius"/>
    </source>
</evidence>
<dbReference type="PANTHER" id="PTHR48017">
    <property type="entry name" value="OS05G0424000 PROTEIN-RELATED"/>
    <property type="match status" value="1"/>
</dbReference>
<dbReference type="GO" id="GO:0016020">
    <property type="term" value="C:membrane"/>
    <property type="evidence" value="ECO:0007669"/>
    <property type="project" value="UniProtKB-SubCell"/>
</dbReference>
<feature type="transmembrane region" description="Helical" evidence="6">
    <location>
        <begin position="174"/>
        <end position="197"/>
    </location>
</feature>
<comment type="subcellular location">
    <subcellularLocation>
        <location evidence="1">Membrane</location>
    </subcellularLocation>
</comment>
<dbReference type="InterPro" id="IPR013057">
    <property type="entry name" value="AA_transpt_TM"/>
</dbReference>
<accession>A0A0N5AEM6</accession>
<evidence type="ECO:0000256" key="4">
    <source>
        <dbReference type="ARBA" id="ARBA00022989"/>
    </source>
</evidence>
<evidence type="ECO:0000313" key="8">
    <source>
        <dbReference type="Proteomes" id="UP000046393"/>
    </source>
</evidence>
<dbReference type="Pfam" id="PF01490">
    <property type="entry name" value="Aa_trans"/>
    <property type="match status" value="1"/>
</dbReference>
<sequence length="487" mass="54021">MAIHQNLDFVFVEGKFKRHSNEIGLGWLITVFIVIGEIAGGGIVALPNAVISAGAYFGFGMLVAFALMAGYTAVQIGECWSIMQEKWPIYRKHQRQPYAEMGFRASGNQLRFSITIVSNFSLFGTTVVLILLAAKNMSSFLSVFLDLEISICYLILIVGIVLIPLTFFKSPKDFWIIIVFAMIATAIAVVLIVIGSIHDAPYCKSVAVVAPSSSVQGIFHAFGTLIFAYGGHGCFPTIAHDMRSPYRFRRTAICAFAATFILYLLVSWLGYSIYGNSVRESVILSIQVVWIQQAINIVIALHVFLSITIMINPINQEIEEYFKIAHDFGWGRVVTRCTVMLFIVFVAESMPHFSVVLDLFGGSALTLITLIFPILCYLPLKVIRKLGKSVDENYRPSLREVIKHTSWPILLINGSIIVIGIVGGVGTTLFSFKTLIADSFEPPCYIRSFINWQNSTVIRDITNCCGPAKNVSVFGDPETYCSIYTEQ</sequence>
<evidence type="ECO:0000256" key="1">
    <source>
        <dbReference type="ARBA" id="ARBA00004370"/>
    </source>
</evidence>
<evidence type="ECO:0000313" key="9">
    <source>
        <dbReference type="WBParaSite" id="SMUV_0000269101-mRNA-1"/>
    </source>
</evidence>
<proteinExistence type="predicted"/>
<evidence type="ECO:0000256" key="2">
    <source>
        <dbReference type="ARBA" id="ARBA00022448"/>
    </source>
</evidence>
<feature type="transmembrane region" description="Helical" evidence="6">
    <location>
        <begin position="251"/>
        <end position="274"/>
    </location>
</feature>
<feature type="domain" description="Amino acid transporter transmembrane" evidence="7">
    <location>
        <begin position="26"/>
        <end position="381"/>
    </location>
</feature>
<keyword evidence="8" id="KW-1185">Reference proteome</keyword>
<dbReference type="STRING" id="451379.A0A0N5AEM6"/>
<protein>
    <submittedName>
        <fullName evidence="9">Aa_trans domain-containing protein</fullName>
    </submittedName>
</protein>
<feature type="transmembrane region" description="Helical" evidence="6">
    <location>
        <begin position="409"/>
        <end position="432"/>
    </location>
</feature>
<evidence type="ECO:0000256" key="3">
    <source>
        <dbReference type="ARBA" id="ARBA00022692"/>
    </source>
</evidence>
<feature type="transmembrane region" description="Helical" evidence="6">
    <location>
        <begin position="294"/>
        <end position="312"/>
    </location>
</feature>
<dbReference type="Proteomes" id="UP000046393">
    <property type="component" value="Unplaced"/>
</dbReference>
<organism evidence="8 9">
    <name type="scientific">Syphacia muris</name>
    <dbReference type="NCBI Taxonomy" id="451379"/>
    <lineage>
        <taxon>Eukaryota</taxon>
        <taxon>Metazoa</taxon>
        <taxon>Ecdysozoa</taxon>
        <taxon>Nematoda</taxon>
        <taxon>Chromadorea</taxon>
        <taxon>Rhabditida</taxon>
        <taxon>Spirurina</taxon>
        <taxon>Oxyuridomorpha</taxon>
        <taxon>Oxyuroidea</taxon>
        <taxon>Oxyuridae</taxon>
        <taxon>Syphacia</taxon>
    </lineage>
</organism>
<feature type="transmembrane region" description="Helical" evidence="6">
    <location>
        <begin position="110"/>
        <end position="134"/>
    </location>
</feature>
<feature type="transmembrane region" description="Helical" evidence="6">
    <location>
        <begin position="217"/>
        <end position="239"/>
    </location>
</feature>
<dbReference type="Gene3D" id="1.20.1740.10">
    <property type="entry name" value="Amino acid/polyamine transporter I"/>
    <property type="match status" value="1"/>
</dbReference>
<keyword evidence="4 6" id="KW-1133">Transmembrane helix</keyword>
<keyword evidence="5 6" id="KW-0472">Membrane</keyword>
<feature type="transmembrane region" description="Helical" evidence="6">
    <location>
        <begin position="140"/>
        <end position="167"/>
    </location>
</feature>
<evidence type="ECO:0000256" key="5">
    <source>
        <dbReference type="ARBA" id="ARBA00023136"/>
    </source>
</evidence>
<keyword evidence="2" id="KW-0813">Transport</keyword>
<name>A0A0N5AEM6_9BILA</name>
<feature type="transmembrane region" description="Helical" evidence="6">
    <location>
        <begin position="25"/>
        <end position="47"/>
    </location>
</feature>
<dbReference type="FunFam" id="1.20.1740.10:FF:000052">
    <property type="entry name" value="Lysine histidine transporter-like 3"/>
    <property type="match status" value="1"/>
</dbReference>
<feature type="transmembrane region" description="Helical" evidence="6">
    <location>
        <begin position="333"/>
        <end position="353"/>
    </location>
</feature>